<organism evidence="2">
    <name type="scientific">Fusarium oxysporum f. sp. pisi HDV247</name>
    <dbReference type="NCBI Taxonomy" id="1080344"/>
    <lineage>
        <taxon>Eukaryota</taxon>
        <taxon>Fungi</taxon>
        <taxon>Dikarya</taxon>
        <taxon>Ascomycota</taxon>
        <taxon>Pezizomycotina</taxon>
        <taxon>Sordariomycetes</taxon>
        <taxon>Hypocreomycetidae</taxon>
        <taxon>Hypocreales</taxon>
        <taxon>Nectriaceae</taxon>
        <taxon>Fusarium</taxon>
        <taxon>Fusarium oxysporum species complex</taxon>
    </lineage>
</organism>
<proteinExistence type="predicted"/>
<dbReference type="OrthoDB" id="5234017at2759"/>
<dbReference type="HOGENOM" id="CLU_048455_0_0_1"/>
<dbReference type="Proteomes" id="UP000030751">
    <property type="component" value="Unassembled WGS sequence"/>
</dbReference>
<feature type="compositionally biased region" description="Basic and acidic residues" evidence="1">
    <location>
        <begin position="1"/>
        <end position="17"/>
    </location>
</feature>
<dbReference type="AlphaFoldDB" id="W9NP84"/>
<evidence type="ECO:0000313" key="2">
    <source>
        <dbReference type="EMBL" id="EXA29650.1"/>
    </source>
</evidence>
<sequence length="335" mass="38794">MIKEQKHLQSPHREQHQAQRKRRCDRGQPMTCAQLNERLNDPECASKVFQPKAGELYLVYHKQSQCWLAALLLPLTDVKSVGISATLESLGLSRKAPSCVTYNVNSGEFEWRDEYRDGGKLSHERKFPIIYFSSSKFPECSAIEWVLAKDLRLQDESTLQPSAVPYCGVARAFMKRRTSRRILKDKVRDLDPLSNEQNENHVVVIPSHLKLPAPRPMYPSSQIHRRMPCTSDLPDFYILPDRINILEKTEDNRLPRLTDIHKSEYGAQLGLFEWPKNLPQRLIDQLADKSPNPGIRPLPHDFKNPQGSLSCPLCRKVREFSQVTRFTRHLLWKHL</sequence>
<evidence type="ECO:0000256" key="1">
    <source>
        <dbReference type="SAM" id="MobiDB-lite"/>
    </source>
</evidence>
<dbReference type="EMBL" id="JH651093">
    <property type="protein sequence ID" value="EXA29650.1"/>
    <property type="molecule type" value="Genomic_DNA"/>
</dbReference>
<protein>
    <submittedName>
        <fullName evidence="2">Uncharacterized protein</fullName>
    </submittedName>
</protein>
<gene>
    <name evidence="2" type="ORF">FOVG_18894</name>
</gene>
<accession>W9NP84</accession>
<name>W9NP84_FUSOX</name>
<reference evidence="2" key="1">
    <citation type="submission" date="2011-10" db="EMBL/GenBank/DDBJ databases">
        <title>The Genome Sequence of Fusarium oxysporum HDV247.</title>
        <authorList>
            <consortium name="The Broad Institute Genome Sequencing Platform"/>
            <person name="Ma L.-J."/>
            <person name="Gale L.R."/>
            <person name="Schwartz D.C."/>
            <person name="Zhou S."/>
            <person name="Corby-Kistler H."/>
            <person name="Young S.K."/>
            <person name="Zeng Q."/>
            <person name="Gargeya S."/>
            <person name="Fitzgerald M."/>
            <person name="Haas B."/>
            <person name="Abouelleil A."/>
            <person name="Alvarado L."/>
            <person name="Arachchi H.M."/>
            <person name="Berlin A."/>
            <person name="Brown A."/>
            <person name="Chapman S.B."/>
            <person name="Chen Z."/>
            <person name="Dunbar C."/>
            <person name="Freedman E."/>
            <person name="Gearin G."/>
            <person name="Goldberg J."/>
            <person name="Griggs A."/>
            <person name="Gujja S."/>
            <person name="Heiman D."/>
            <person name="Howarth C."/>
            <person name="Larson L."/>
            <person name="Lui A."/>
            <person name="MacDonald P.J.P."/>
            <person name="Montmayeur A."/>
            <person name="Murphy C."/>
            <person name="Neiman D."/>
            <person name="Pearson M."/>
            <person name="Priest M."/>
            <person name="Roberts A."/>
            <person name="Saif S."/>
            <person name="Shea T."/>
            <person name="Shenoy N."/>
            <person name="Sisk P."/>
            <person name="Stolte C."/>
            <person name="Sykes S."/>
            <person name="Wortman J."/>
            <person name="Nusbaum C."/>
            <person name="Birren B."/>
        </authorList>
    </citation>
    <scope>NUCLEOTIDE SEQUENCE [LARGE SCALE GENOMIC DNA]</scope>
    <source>
        <strain evidence="2">HDV247</strain>
    </source>
</reference>
<feature type="region of interest" description="Disordered" evidence="1">
    <location>
        <begin position="1"/>
        <end position="27"/>
    </location>
</feature>
<reference evidence="2" key="2">
    <citation type="submission" date="2012-05" db="EMBL/GenBank/DDBJ databases">
        <title>Annotation of the Genome Sequence of Fusarium oxysporum HDV247.</title>
        <authorList>
            <consortium name="The Broad Institute Genomics Platform"/>
            <person name="Ma L.-J."/>
            <person name="Corby-Kistler H."/>
            <person name="Broz K."/>
            <person name="Gale L.R."/>
            <person name="Jonkers W."/>
            <person name="O'Donnell K."/>
            <person name="Ploetz R."/>
            <person name="Steinberg C."/>
            <person name="Schwartz D.C."/>
            <person name="VanEtten H."/>
            <person name="Zhou S."/>
            <person name="Young S.K."/>
            <person name="Zeng Q."/>
            <person name="Gargeya S."/>
            <person name="Fitzgerald M."/>
            <person name="Abouelleil A."/>
            <person name="Alvarado L."/>
            <person name="Chapman S.B."/>
            <person name="Gainer-Dewar J."/>
            <person name="Goldberg J."/>
            <person name="Griggs A."/>
            <person name="Gujja S."/>
            <person name="Hansen M."/>
            <person name="Howarth C."/>
            <person name="Imamovic A."/>
            <person name="Ireland A."/>
            <person name="Larimer J."/>
            <person name="McCowan C."/>
            <person name="Murphy C."/>
            <person name="Pearson M."/>
            <person name="Poon T.W."/>
            <person name="Priest M."/>
            <person name="Roberts A."/>
            <person name="Saif S."/>
            <person name="Shea T."/>
            <person name="Sykes S."/>
            <person name="Wortman J."/>
            <person name="Nusbaum C."/>
            <person name="Birren B."/>
        </authorList>
    </citation>
    <scope>NUCLEOTIDE SEQUENCE</scope>
    <source>
        <strain evidence="2">HDV247</strain>
    </source>
</reference>